<dbReference type="PANTHER" id="PTHR42781">
    <property type="entry name" value="SPERMIDINE/PUTRESCINE IMPORT ATP-BINDING PROTEIN POTA"/>
    <property type="match status" value="1"/>
</dbReference>
<dbReference type="GO" id="GO:0005524">
    <property type="term" value="F:ATP binding"/>
    <property type="evidence" value="ECO:0007669"/>
    <property type="project" value="UniProtKB-KW"/>
</dbReference>
<dbReference type="AlphaFoldDB" id="A0A9E7ZL35"/>
<evidence type="ECO:0000256" key="1">
    <source>
        <dbReference type="ARBA" id="ARBA00005417"/>
    </source>
</evidence>
<comment type="similarity">
    <text evidence="1">Belongs to the ABC transporter superfamily.</text>
</comment>
<dbReference type="GO" id="GO:0015697">
    <property type="term" value="P:quaternary ammonium group transport"/>
    <property type="evidence" value="ECO:0007669"/>
    <property type="project" value="UniProtKB-ARBA"/>
</dbReference>
<dbReference type="SMART" id="SM00382">
    <property type="entry name" value="AAA"/>
    <property type="match status" value="1"/>
</dbReference>
<evidence type="ECO:0000256" key="2">
    <source>
        <dbReference type="ARBA" id="ARBA00022448"/>
    </source>
</evidence>
<dbReference type="PROSITE" id="PS00211">
    <property type="entry name" value="ABC_TRANSPORTER_1"/>
    <property type="match status" value="1"/>
</dbReference>
<dbReference type="SUPFAM" id="SSF52540">
    <property type="entry name" value="P-loop containing nucleoside triphosphate hydrolases"/>
    <property type="match status" value="1"/>
</dbReference>
<dbReference type="InterPro" id="IPR027417">
    <property type="entry name" value="P-loop_NTPase"/>
</dbReference>
<evidence type="ECO:0000259" key="5">
    <source>
        <dbReference type="PROSITE" id="PS50893"/>
    </source>
</evidence>
<sequence length="357" mass="38834">MSPAFVSVEDLVIAYGDVRAVDKVSFGIAAGEQVTLLGPSGCGKTTTLRAVAGLERPRDGRILIDGKPAFDGSTGLDAPPEKRNLSMVFQSYAIWPHMTVFENVAFPFRVRGRPTAELKPAVDKALELVDLARFAHRPATMLSGGQQQRVALARAVAFGTKLVLLDEPLSNLDAQLRLQMRNELADLRKRLGFTALYVTHDQEEAFSLSDHVVVMRGGRIEQAGQPQEIYRNPRTRFVAEFLGVRNIIPCALASGSDEARLEDGTVLRGRDVEPDAPAEAPAIAFRPGDVRLDDQPGPGQGGSGIVTRSLFVGDVQHVFLRSGPVGLCAHVRPRPGLEEGKTLFWRVAPEDCLILRK</sequence>
<dbReference type="InterPro" id="IPR003439">
    <property type="entry name" value="ABC_transporter-like_ATP-bd"/>
</dbReference>
<dbReference type="Gene3D" id="3.40.50.300">
    <property type="entry name" value="P-loop containing nucleotide triphosphate hydrolases"/>
    <property type="match status" value="1"/>
</dbReference>
<dbReference type="InterPro" id="IPR017871">
    <property type="entry name" value="ABC_transporter-like_CS"/>
</dbReference>
<dbReference type="FunFam" id="3.40.50.300:FF:000425">
    <property type="entry name" value="Probable ABC transporter, ATP-binding subunit"/>
    <property type="match status" value="1"/>
</dbReference>
<dbReference type="EMBL" id="CP102774">
    <property type="protein sequence ID" value="UZF86828.1"/>
    <property type="molecule type" value="Genomic_DNA"/>
</dbReference>
<evidence type="ECO:0000256" key="4">
    <source>
        <dbReference type="ARBA" id="ARBA00022840"/>
    </source>
</evidence>
<keyword evidence="3" id="KW-0547">Nucleotide-binding</keyword>
<keyword evidence="2" id="KW-0813">Transport</keyword>
<proteinExistence type="inferred from homology"/>
<dbReference type="InterPro" id="IPR003593">
    <property type="entry name" value="AAA+_ATPase"/>
</dbReference>
<evidence type="ECO:0000313" key="6">
    <source>
        <dbReference type="EMBL" id="UZF86828.1"/>
    </source>
</evidence>
<dbReference type="PROSITE" id="PS50893">
    <property type="entry name" value="ABC_TRANSPORTER_2"/>
    <property type="match status" value="1"/>
</dbReference>
<protein>
    <submittedName>
        <fullName evidence="6">ABC transporter ATP-binding protein</fullName>
    </submittedName>
</protein>
<dbReference type="Pfam" id="PF00005">
    <property type="entry name" value="ABC_tran"/>
    <property type="match status" value="1"/>
</dbReference>
<keyword evidence="4 6" id="KW-0067">ATP-binding</keyword>
<dbReference type="SUPFAM" id="SSF50331">
    <property type="entry name" value="MOP-like"/>
    <property type="match status" value="1"/>
</dbReference>
<dbReference type="GO" id="GO:0016887">
    <property type="term" value="F:ATP hydrolysis activity"/>
    <property type="evidence" value="ECO:0007669"/>
    <property type="project" value="InterPro"/>
</dbReference>
<reference evidence="6" key="1">
    <citation type="submission" date="2022-08" db="EMBL/GenBank/DDBJ databases">
        <title>Complete Genome Sequences of 2 Bosea sp. soil isolates.</title>
        <authorList>
            <person name="Alvarez Arevalo M."/>
            <person name="Sterndorff E.B."/>
            <person name="Faurdal D."/>
            <person name="Joergensen T.S."/>
            <person name="Weber T."/>
        </authorList>
    </citation>
    <scope>NUCLEOTIDE SEQUENCE</scope>
    <source>
        <strain evidence="6">NBC_00436</strain>
    </source>
</reference>
<dbReference type="PANTHER" id="PTHR42781:SF4">
    <property type="entry name" value="SPERMIDINE_PUTRESCINE IMPORT ATP-BINDING PROTEIN POTA"/>
    <property type="match status" value="1"/>
</dbReference>
<feature type="domain" description="ABC transporter" evidence="5">
    <location>
        <begin position="6"/>
        <end position="242"/>
    </location>
</feature>
<name>A0A9E7ZL35_9HYPH</name>
<evidence type="ECO:0000256" key="3">
    <source>
        <dbReference type="ARBA" id="ARBA00022741"/>
    </source>
</evidence>
<accession>A0A9E7ZL35</accession>
<organism evidence="6">
    <name type="scientific">Bosea sp. NBC_00436</name>
    <dbReference type="NCBI Taxonomy" id="2969620"/>
    <lineage>
        <taxon>Bacteria</taxon>
        <taxon>Pseudomonadati</taxon>
        <taxon>Pseudomonadota</taxon>
        <taxon>Alphaproteobacteria</taxon>
        <taxon>Hyphomicrobiales</taxon>
        <taxon>Boseaceae</taxon>
        <taxon>Bosea</taxon>
    </lineage>
</organism>
<dbReference type="InterPro" id="IPR050093">
    <property type="entry name" value="ABC_SmlMolc_Importer"/>
</dbReference>
<dbReference type="InterPro" id="IPR008995">
    <property type="entry name" value="Mo/tungstate-bd_C_term_dom"/>
</dbReference>
<gene>
    <name evidence="6" type="ORF">NWE54_24245</name>
</gene>